<feature type="transmembrane region" description="Helical" evidence="1">
    <location>
        <begin position="223"/>
        <end position="242"/>
    </location>
</feature>
<dbReference type="EMBL" id="KQ085992">
    <property type="protein sequence ID" value="KLO11786.1"/>
    <property type="molecule type" value="Genomic_DNA"/>
</dbReference>
<sequence>MLKSAPIQAQDDTLSTFYPSGPLRSLQVPLGIEIKLNQVRKQLFAFRDVHLIFISAKLSRFWLSGSAPPHCPCPRQNLDDPAVQHEILLLHLANELGVAGLLVANVARRASHRRTPTVQQLKSSIKMCQFTESAVHRPPYIFPDMNNTTLESTASDVNFRFIQTYVGFACYSILIYDFLLTLPDEVKFMWKRRRGLYPYLFFLVGVVNVSLDMIDESVVQNRYFFPLAFMIQVISYLSPYFTPEVCAHFVRYEGAIHCVGNGLAGFIMIQRTVSLYENDKTVAGILGAILVIQVSFISFFLASSQKAPEGCTLVFKESLGVLDALSYTPTLVFDTVVLLFTLFRVRGFRREFNEFADVSPESTSYGHTTASNYASITLIMLNQTLIYYVAISFINLPWVNSERVYTAVYPHDVHDYGESIRQHIYLLSKLIEFVKPGIRNVFGQLAEILTATMISRISIDIRKAGEIKDIISNYSNMPEQANQFIGSLLFTRAGDFDIEELATAEGQAADTGNRS</sequence>
<proteinExistence type="predicted"/>
<dbReference type="InterPro" id="IPR045340">
    <property type="entry name" value="DUF6533"/>
</dbReference>
<feature type="transmembrane region" description="Helical" evidence="1">
    <location>
        <begin position="195"/>
        <end position="211"/>
    </location>
</feature>
<evidence type="ECO:0000313" key="4">
    <source>
        <dbReference type="Proteomes" id="UP000053477"/>
    </source>
</evidence>
<evidence type="ECO:0000313" key="3">
    <source>
        <dbReference type="EMBL" id="KLO11786.1"/>
    </source>
</evidence>
<evidence type="ECO:0000256" key="1">
    <source>
        <dbReference type="SAM" id="Phobius"/>
    </source>
</evidence>
<dbReference type="AlphaFoldDB" id="A0A0H2S495"/>
<keyword evidence="1" id="KW-0472">Membrane</keyword>
<accession>A0A0H2S495</accession>
<dbReference type="Proteomes" id="UP000053477">
    <property type="component" value="Unassembled WGS sequence"/>
</dbReference>
<feature type="transmembrane region" description="Helical" evidence="1">
    <location>
        <begin position="324"/>
        <end position="343"/>
    </location>
</feature>
<gene>
    <name evidence="3" type="ORF">SCHPADRAFT_891318</name>
</gene>
<dbReference type="Pfam" id="PF20151">
    <property type="entry name" value="DUF6533"/>
    <property type="match status" value="1"/>
</dbReference>
<feature type="transmembrane region" description="Helical" evidence="1">
    <location>
        <begin position="254"/>
        <end position="270"/>
    </location>
</feature>
<keyword evidence="4" id="KW-1185">Reference proteome</keyword>
<name>A0A0H2S495_9AGAM</name>
<dbReference type="OrthoDB" id="3346251at2759"/>
<evidence type="ECO:0000259" key="2">
    <source>
        <dbReference type="Pfam" id="PF20151"/>
    </source>
</evidence>
<feature type="transmembrane region" description="Helical" evidence="1">
    <location>
        <begin position="165"/>
        <end position="183"/>
    </location>
</feature>
<protein>
    <recommendedName>
        <fullName evidence="2">DUF6533 domain-containing protein</fullName>
    </recommendedName>
</protein>
<keyword evidence="1" id="KW-1133">Transmembrane helix</keyword>
<feature type="transmembrane region" description="Helical" evidence="1">
    <location>
        <begin position="282"/>
        <end position="304"/>
    </location>
</feature>
<keyword evidence="1" id="KW-0812">Transmembrane</keyword>
<feature type="domain" description="DUF6533" evidence="2">
    <location>
        <begin position="165"/>
        <end position="203"/>
    </location>
</feature>
<dbReference type="InParanoid" id="A0A0H2S495"/>
<organism evidence="3 4">
    <name type="scientific">Schizopora paradoxa</name>
    <dbReference type="NCBI Taxonomy" id="27342"/>
    <lineage>
        <taxon>Eukaryota</taxon>
        <taxon>Fungi</taxon>
        <taxon>Dikarya</taxon>
        <taxon>Basidiomycota</taxon>
        <taxon>Agaricomycotina</taxon>
        <taxon>Agaricomycetes</taxon>
        <taxon>Hymenochaetales</taxon>
        <taxon>Schizoporaceae</taxon>
        <taxon>Schizopora</taxon>
    </lineage>
</organism>
<reference evidence="3 4" key="1">
    <citation type="submission" date="2015-04" db="EMBL/GenBank/DDBJ databases">
        <title>Complete genome sequence of Schizopora paradoxa KUC8140, a cosmopolitan wood degrader in East Asia.</title>
        <authorList>
            <consortium name="DOE Joint Genome Institute"/>
            <person name="Min B."/>
            <person name="Park H."/>
            <person name="Jang Y."/>
            <person name="Kim J.-J."/>
            <person name="Kim K.H."/>
            <person name="Pangilinan J."/>
            <person name="Lipzen A."/>
            <person name="Riley R."/>
            <person name="Grigoriev I.V."/>
            <person name="Spatafora J.W."/>
            <person name="Choi I.-G."/>
        </authorList>
    </citation>
    <scope>NUCLEOTIDE SEQUENCE [LARGE SCALE GENOMIC DNA]</scope>
    <source>
        <strain evidence="3 4">KUC8140</strain>
    </source>
</reference>